<evidence type="ECO:0000313" key="1">
    <source>
        <dbReference type="EMBL" id="KAK2567491.1"/>
    </source>
</evidence>
<sequence>CGNLKGAIDQSRSRNDSGIALDESFVQVLPTDEMGVDAYRQLGHLKRNHELGCSLIQTVLRNTK</sequence>
<evidence type="ECO:0000313" key="2">
    <source>
        <dbReference type="Proteomes" id="UP001249851"/>
    </source>
</evidence>
<protein>
    <submittedName>
        <fullName evidence="1">Uncharacterized protein</fullName>
    </submittedName>
</protein>
<proteinExistence type="predicted"/>
<organism evidence="1 2">
    <name type="scientific">Acropora cervicornis</name>
    <name type="common">Staghorn coral</name>
    <dbReference type="NCBI Taxonomy" id="6130"/>
    <lineage>
        <taxon>Eukaryota</taxon>
        <taxon>Metazoa</taxon>
        <taxon>Cnidaria</taxon>
        <taxon>Anthozoa</taxon>
        <taxon>Hexacorallia</taxon>
        <taxon>Scleractinia</taxon>
        <taxon>Astrocoeniina</taxon>
        <taxon>Acroporidae</taxon>
        <taxon>Acropora</taxon>
    </lineage>
</organism>
<accession>A0AAD9QU75</accession>
<keyword evidence="2" id="KW-1185">Reference proteome</keyword>
<comment type="caution">
    <text evidence="1">The sequence shown here is derived from an EMBL/GenBank/DDBJ whole genome shotgun (WGS) entry which is preliminary data.</text>
</comment>
<name>A0AAD9QU75_ACRCE</name>
<dbReference type="AlphaFoldDB" id="A0AAD9QU75"/>
<reference evidence="1" key="1">
    <citation type="journal article" date="2023" name="G3 (Bethesda)">
        <title>Whole genome assembly and annotation of the endangered Caribbean coral Acropora cervicornis.</title>
        <authorList>
            <person name="Selwyn J.D."/>
            <person name="Vollmer S.V."/>
        </authorList>
    </citation>
    <scope>NUCLEOTIDE SEQUENCE</scope>
    <source>
        <strain evidence="1">K2</strain>
    </source>
</reference>
<feature type="non-terminal residue" evidence="1">
    <location>
        <position position="64"/>
    </location>
</feature>
<dbReference type="EMBL" id="JARQWQ010000014">
    <property type="protein sequence ID" value="KAK2567491.1"/>
    <property type="molecule type" value="Genomic_DNA"/>
</dbReference>
<gene>
    <name evidence="1" type="ORF">P5673_008314</name>
</gene>
<reference evidence="1" key="2">
    <citation type="journal article" date="2023" name="Science">
        <title>Genomic signatures of disease resistance in endangered staghorn corals.</title>
        <authorList>
            <person name="Vollmer S.V."/>
            <person name="Selwyn J.D."/>
            <person name="Despard B.A."/>
            <person name="Roesel C.L."/>
        </authorList>
    </citation>
    <scope>NUCLEOTIDE SEQUENCE</scope>
    <source>
        <strain evidence="1">K2</strain>
    </source>
</reference>
<dbReference type="Proteomes" id="UP001249851">
    <property type="component" value="Unassembled WGS sequence"/>
</dbReference>